<keyword evidence="3" id="KW-1185">Reference proteome</keyword>
<dbReference type="Proteomes" id="UP000310200">
    <property type="component" value="Unassembled WGS sequence"/>
</dbReference>
<accession>A0A4S2KBI6</accession>
<feature type="region of interest" description="Disordered" evidence="1">
    <location>
        <begin position="114"/>
        <end position="138"/>
    </location>
</feature>
<protein>
    <submittedName>
        <fullName evidence="2">Uncharacterized protein</fullName>
    </submittedName>
</protein>
<comment type="caution">
    <text evidence="2">The sequence shown here is derived from an EMBL/GenBank/DDBJ whole genome shotgun (WGS) entry which is preliminary data.</text>
</comment>
<organism evidence="2 3">
    <name type="scientific">Temnothorax longispinosus</name>
    <dbReference type="NCBI Taxonomy" id="300112"/>
    <lineage>
        <taxon>Eukaryota</taxon>
        <taxon>Metazoa</taxon>
        <taxon>Ecdysozoa</taxon>
        <taxon>Arthropoda</taxon>
        <taxon>Hexapoda</taxon>
        <taxon>Insecta</taxon>
        <taxon>Pterygota</taxon>
        <taxon>Neoptera</taxon>
        <taxon>Endopterygota</taxon>
        <taxon>Hymenoptera</taxon>
        <taxon>Apocrita</taxon>
        <taxon>Aculeata</taxon>
        <taxon>Formicoidea</taxon>
        <taxon>Formicidae</taxon>
        <taxon>Myrmicinae</taxon>
        <taxon>Temnothorax</taxon>
    </lineage>
</organism>
<dbReference type="EMBL" id="QBLH01002884">
    <property type="protein sequence ID" value="TGZ46420.1"/>
    <property type="molecule type" value="Genomic_DNA"/>
</dbReference>
<gene>
    <name evidence="2" type="ORF">DBV15_04492</name>
</gene>
<evidence type="ECO:0000313" key="2">
    <source>
        <dbReference type="EMBL" id="TGZ46420.1"/>
    </source>
</evidence>
<reference evidence="2 3" key="1">
    <citation type="journal article" date="2019" name="Philos. Trans. R. Soc. Lond., B, Biol. Sci.">
        <title>Ant behaviour and brain gene expression of defending hosts depend on the ecological success of the intruding social parasite.</title>
        <authorList>
            <person name="Kaur R."/>
            <person name="Stoldt M."/>
            <person name="Jongepier E."/>
            <person name="Feldmeyer B."/>
            <person name="Menzel F."/>
            <person name="Bornberg-Bauer E."/>
            <person name="Foitzik S."/>
        </authorList>
    </citation>
    <scope>NUCLEOTIDE SEQUENCE [LARGE SCALE GENOMIC DNA]</scope>
    <source>
        <tissue evidence="2">Whole body</tissue>
    </source>
</reference>
<sequence length="179" mass="20996">MATAQREFDLFNGKGHIDTMQSWDINSRYKYTADGSAQSRELPLRVESDAIPFMRHRCDASAYIAFVDRRLNEARRMKREKHLSRKMRYASRAEDSFVETFFSARFLERANERTMANGREERGNKRTTERGWESDPECFSRSKRAFSFRHAASRLDQDSSGSPQFRGFHRHAARCRGKP</sequence>
<feature type="region of interest" description="Disordered" evidence="1">
    <location>
        <begin position="151"/>
        <end position="179"/>
    </location>
</feature>
<dbReference type="AlphaFoldDB" id="A0A4S2KBI6"/>
<feature type="compositionally biased region" description="Basic and acidic residues" evidence="1">
    <location>
        <begin position="114"/>
        <end position="133"/>
    </location>
</feature>
<evidence type="ECO:0000313" key="3">
    <source>
        <dbReference type="Proteomes" id="UP000310200"/>
    </source>
</evidence>
<feature type="compositionally biased region" description="Basic residues" evidence="1">
    <location>
        <begin position="167"/>
        <end position="179"/>
    </location>
</feature>
<name>A0A4S2KBI6_9HYME</name>
<proteinExistence type="predicted"/>
<evidence type="ECO:0000256" key="1">
    <source>
        <dbReference type="SAM" id="MobiDB-lite"/>
    </source>
</evidence>